<keyword evidence="2" id="KW-1185">Reference proteome</keyword>
<accession>A0A016W812</accession>
<dbReference type="AlphaFoldDB" id="A0A016W812"/>
<name>A0A016W812_9BILA</name>
<reference evidence="2" key="1">
    <citation type="journal article" date="2015" name="Nat. Genet.">
        <title>The genome and transcriptome of the zoonotic hookworm Ancylostoma ceylanicum identify infection-specific gene families.</title>
        <authorList>
            <person name="Schwarz E.M."/>
            <person name="Hu Y."/>
            <person name="Antoshechkin I."/>
            <person name="Miller M.M."/>
            <person name="Sternberg P.W."/>
            <person name="Aroian R.V."/>
        </authorList>
    </citation>
    <scope>NUCLEOTIDE SEQUENCE</scope>
    <source>
        <strain evidence="2">HY135</strain>
    </source>
</reference>
<evidence type="ECO:0000313" key="1">
    <source>
        <dbReference type="EMBL" id="EYC35736.1"/>
    </source>
</evidence>
<dbReference type="Proteomes" id="UP000024635">
    <property type="component" value="Unassembled WGS sequence"/>
</dbReference>
<sequence>MRMIFHKESCERSSGCLGKKRGGAAEREYSSEEGDPAETLANKAVNNLVFCYNTNYTKKRAIAPRFAVAGDCEAGTHRLWAGIRWRWRPSVADIGDRSSPMLATVATAPIDCGISQSVANVGDPPSPTLATGGRGRQRLSTLSWFSEEKFRLAFTCSHLDHLQGSL</sequence>
<proteinExistence type="predicted"/>
<evidence type="ECO:0000313" key="2">
    <source>
        <dbReference type="Proteomes" id="UP000024635"/>
    </source>
</evidence>
<gene>
    <name evidence="1" type="primary">Acey_s0991.g3322</name>
    <name evidence="1" type="ORF">Y032_0991g3322</name>
</gene>
<comment type="caution">
    <text evidence="1">The sequence shown here is derived from an EMBL/GenBank/DDBJ whole genome shotgun (WGS) entry which is preliminary data.</text>
</comment>
<protein>
    <submittedName>
        <fullName evidence="1">Uncharacterized protein</fullName>
    </submittedName>
</protein>
<organism evidence="1 2">
    <name type="scientific">Ancylostoma ceylanicum</name>
    <dbReference type="NCBI Taxonomy" id="53326"/>
    <lineage>
        <taxon>Eukaryota</taxon>
        <taxon>Metazoa</taxon>
        <taxon>Ecdysozoa</taxon>
        <taxon>Nematoda</taxon>
        <taxon>Chromadorea</taxon>
        <taxon>Rhabditida</taxon>
        <taxon>Rhabditina</taxon>
        <taxon>Rhabditomorpha</taxon>
        <taxon>Strongyloidea</taxon>
        <taxon>Ancylostomatidae</taxon>
        <taxon>Ancylostomatinae</taxon>
        <taxon>Ancylostoma</taxon>
    </lineage>
</organism>
<dbReference type="EMBL" id="JARK01000591">
    <property type="protein sequence ID" value="EYC35736.1"/>
    <property type="molecule type" value="Genomic_DNA"/>
</dbReference>